<organism evidence="9 10">
    <name type="scientific">Leucobacter viscericola</name>
    <dbReference type="NCBI Taxonomy" id="2714935"/>
    <lineage>
        <taxon>Bacteria</taxon>
        <taxon>Bacillati</taxon>
        <taxon>Actinomycetota</taxon>
        <taxon>Actinomycetes</taxon>
        <taxon>Micrococcales</taxon>
        <taxon>Microbacteriaceae</taxon>
        <taxon>Leucobacter</taxon>
    </lineage>
</organism>
<keyword evidence="5 7" id="KW-0472">Membrane</keyword>
<evidence type="ECO:0000256" key="4">
    <source>
        <dbReference type="ARBA" id="ARBA00022989"/>
    </source>
</evidence>
<comment type="similarity">
    <text evidence="6">Belongs to the ABC-4 integral membrane protein family.</text>
</comment>
<evidence type="ECO:0000256" key="1">
    <source>
        <dbReference type="ARBA" id="ARBA00004651"/>
    </source>
</evidence>
<proteinExistence type="inferred from homology"/>
<dbReference type="GO" id="GO:0005886">
    <property type="term" value="C:plasma membrane"/>
    <property type="evidence" value="ECO:0007669"/>
    <property type="project" value="UniProtKB-SubCell"/>
</dbReference>
<keyword evidence="10" id="KW-1185">Reference proteome</keyword>
<keyword evidence="4 7" id="KW-1133">Transmembrane helix</keyword>
<feature type="transmembrane region" description="Helical" evidence="7">
    <location>
        <begin position="15"/>
        <end position="42"/>
    </location>
</feature>
<dbReference type="AlphaFoldDB" id="A0A6G7XG84"/>
<evidence type="ECO:0000313" key="9">
    <source>
        <dbReference type="EMBL" id="QIK63407.1"/>
    </source>
</evidence>
<accession>A0A6G7XG84</accession>
<dbReference type="PANTHER" id="PTHR30572">
    <property type="entry name" value="MEMBRANE COMPONENT OF TRANSPORTER-RELATED"/>
    <property type="match status" value="1"/>
</dbReference>
<dbReference type="KEGG" id="lvi:G7068_09495"/>
<evidence type="ECO:0000313" key="10">
    <source>
        <dbReference type="Proteomes" id="UP000502677"/>
    </source>
</evidence>
<sequence length="140" mass="13924">MADLRNLSIGVSTDLGALVSVMSLVLLVLASLSSATAMYLSVQSRAAEIALRRAIGASRMVTWRMFTFEGLTIGVAGGIAGCAVGVAGVLLVCALHGWTPVLEAGILGVGLAAGALSGVVSSIYPALVAANASPAEAIRG</sequence>
<dbReference type="EMBL" id="CP049863">
    <property type="protein sequence ID" value="QIK63407.1"/>
    <property type="molecule type" value="Genomic_DNA"/>
</dbReference>
<keyword evidence="3 7" id="KW-0812">Transmembrane</keyword>
<evidence type="ECO:0000259" key="8">
    <source>
        <dbReference type="Pfam" id="PF02687"/>
    </source>
</evidence>
<name>A0A6G7XG84_9MICO</name>
<evidence type="ECO:0000256" key="5">
    <source>
        <dbReference type="ARBA" id="ARBA00023136"/>
    </source>
</evidence>
<dbReference type="GO" id="GO:0022857">
    <property type="term" value="F:transmembrane transporter activity"/>
    <property type="evidence" value="ECO:0007669"/>
    <property type="project" value="TreeGrafter"/>
</dbReference>
<reference evidence="9 10" key="1">
    <citation type="submission" date="2020-03" db="EMBL/GenBank/DDBJ databases">
        <title>Leucobacter sp. nov., isolated from beetles.</title>
        <authorList>
            <person name="Hyun D.-W."/>
            <person name="Bae J.-W."/>
        </authorList>
    </citation>
    <scope>NUCLEOTIDE SEQUENCE [LARGE SCALE GENOMIC DNA]</scope>
    <source>
        <strain evidence="9 10">HDW9C</strain>
    </source>
</reference>
<gene>
    <name evidence="9" type="ORF">G7068_09495</name>
</gene>
<keyword evidence="2" id="KW-1003">Cell membrane</keyword>
<dbReference type="Proteomes" id="UP000502677">
    <property type="component" value="Chromosome"/>
</dbReference>
<comment type="subcellular location">
    <subcellularLocation>
        <location evidence="1">Cell membrane</location>
        <topology evidence="1">Multi-pass membrane protein</topology>
    </subcellularLocation>
</comment>
<feature type="transmembrane region" description="Helical" evidence="7">
    <location>
        <begin position="63"/>
        <end position="92"/>
    </location>
</feature>
<dbReference type="InterPro" id="IPR050250">
    <property type="entry name" value="Macrolide_Exporter_MacB"/>
</dbReference>
<dbReference type="PANTHER" id="PTHR30572:SF4">
    <property type="entry name" value="ABC TRANSPORTER PERMEASE YTRF"/>
    <property type="match status" value="1"/>
</dbReference>
<dbReference type="InterPro" id="IPR003838">
    <property type="entry name" value="ABC3_permease_C"/>
</dbReference>
<feature type="domain" description="ABC3 transporter permease C-terminal" evidence="8">
    <location>
        <begin position="21"/>
        <end position="134"/>
    </location>
</feature>
<feature type="transmembrane region" description="Helical" evidence="7">
    <location>
        <begin position="104"/>
        <end position="130"/>
    </location>
</feature>
<dbReference type="Pfam" id="PF02687">
    <property type="entry name" value="FtsX"/>
    <property type="match status" value="1"/>
</dbReference>
<evidence type="ECO:0000256" key="6">
    <source>
        <dbReference type="ARBA" id="ARBA00038076"/>
    </source>
</evidence>
<evidence type="ECO:0000256" key="7">
    <source>
        <dbReference type="SAM" id="Phobius"/>
    </source>
</evidence>
<evidence type="ECO:0000256" key="2">
    <source>
        <dbReference type="ARBA" id="ARBA00022475"/>
    </source>
</evidence>
<evidence type="ECO:0000256" key="3">
    <source>
        <dbReference type="ARBA" id="ARBA00022692"/>
    </source>
</evidence>
<protein>
    <recommendedName>
        <fullName evidence="8">ABC3 transporter permease C-terminal domain-containing protein</fullName>
    </recommendedName>
</protein>
<dbReference type="RefSeq" id="WP_166291482.1">
    <property type="nucleotide sequence ID" value="NZ_CP049863.1"/>
</dbReference>